<dbReference type="GO" id="GO:0035556">
    <property type="term" value="P:intracellular signal transduction"/>
    <property type="evidence" value="ECO:0007669"/>
    <property type="project" value="TreeGrafter"/>
</dbReference>
<dbReference type="EMBL" id="JAKUCV010001598">
    <property type="protein sequence ID" value="KAJ4845716.1"/>
    <property type="molecule type" value="Genomic_DNA"/>
</dbReference>
<dbReference type="Gene3D" id="1.25.10.10">
    <property type="entry name" value="Leucine-rich Repeat Variant"/>
    <property type="match status" value="1"/>
</dbReference>
<dbReference type="PANTHER" id="PTHR10182">
    <property type="entry name" value="CALCIUM-BINDING PROTEIN 39-RELATED"/>
    <property type="match status" value="1"/>
</dbReference>
<evidence type="ECO:0000256" key="1">
    <source>
        <dbReference type="ARBA" id="ARBA00011012"/>
    </source>
</evidence>
<dbReference type="Pfam" id="PF08569">
    <property type="entry name" value="Mo25"/>
    <property type="match status" value="1"/>
</dbReference>
<dbReference type="InterPro" id="IPR016024">
    <property type="entry name" value="ARM-type_fold"/>
</dbReference>
<organism evidence="2 3">
    <name type="scientific">Turnera subulata</name>
    <dbReference type="NCBI Taxonomy" id="218843"/>
    <lineage>
        <taxon>Eukaryota</taxon>
        <taxon>Viridiplantae</taxon>
        <taxon>Streptophyta</taxon>
        <taxon>Embryophyta</taxon>
        <taxon>Tracheophyta</taxon>
        <taxon>Spermatophyta</taxon>
        <taxon>Magnoliopsida</taxon>
        <taxon>eudicotyledons</taxon>
        <taxon>Gunneridae</taxon>
        <taxon>Pentapetalae</taxon>
        <taxon>rosids</taxon>
        <taxon>fabids</taxon>
        <taxon>Malpighiales</taxon>
        <taxon>Passifloraceae</taxon>
        <taxon>Turnera</taxon>
    </lineage>
</organism>
<comment type="similarity">
    <text evidence="1">Belongs to the Mo25 family.</text>
</comment>
<sequence length="346" mass="39787">MSFSFFKPSRPKTPPEVVKAIKDSLMALDIKTVVEVRALEKAMEEVEKNFVTFKIMLCGDAEAEPNMEHVSQLTIEVCKEDVIALLIHKLPNLGWEARKDLVHCWSILLKQKVDSTYCAVEYLENHTELLDFLVVCYDNKEIALNCGLMLRECIKFPTLAKYILESASFVLFFKFVELPNFDVASDAFSTFKDLLTKHSTGVANYLTAHYEEFFDLYEKLLTSSNYVTRRQSLKLLSDFLLEAPSSQIMKRYISEVRHLKVMMTLLKDSSKNIQISAFHIFKVFVANPNKPREVKVILAKNHEKLLELLRNLAAGKGASEDEQFEEEKEFIIKEIQKLSRLPNLDG</sequence>
<accession>A0A9Q0JK99</accession>
<evidence type="ECO:0000313" key="3">
    <source>
        <dbReference type="Proteomes" id="UP001141552"/>
    </source>
</evidence>
<dbReference type="PANTHER" id="PTHR10182:SF3">
    <property type="entry name" value="PROTEIN MO25"/>
    <property type="match status" value="1"/>
</dbReference>
<dbReference type="GO" id="GO:0043539">
    <property type="term" value="F:protein serine/threonine kinase activator activity"/>
    <property type="evidence" value="ECO:0007669"/>
    <property type="project" value="TreeGrafter"/>
</dbReference>
<dbReference type="InterPro" id="IPR013878">
    <property type="entry name" value="Mo25"/>
</dbReference>
<dbReference type="OrthoDB" id="609103at2759"/>
<evidence type="ECO:0008006" key="4">
    <source>
        <dbReference type="Google" id="ProtNLM"/>
    </source>
</evidence>
<dbReference type="SUPFAM" id="SSF48371">
    <property type="entry name" value="ARM repeat"/>
    <property type="match status" value="1"/>
</dbReference>
<dbReference type="FunFam" id="1.25.10.10:FF:000247">
    <property type="entry name" value="calcium-binding protein 39"/>
    <property type="match status" value="1"/>
</dbReference>
<gene>
    <name evidence="2" type="ORF">Tsubulata_014590</name>
</gene>
<reference evidence="2" key="1">
    <citation type="submission" date="2022-02" db="EMBL/GenBank/DDBJ databases">
        <authorList>
            <person name="Henning P.M."/>
            <person name="McCubbin A.G."/>
            <person name="Shore J.S."/>
        </authorList>
    </citation>
    <scope>NUCLEOTIDE SEQUENCE</scope>
    <source>
        <strain evidence="2">F60SS</strain>
        <tissue evidence="2">Leaves</tissue>
    </source>
</reference>
<evidence type="ECO:0000313" key="2">
    <source>
        <dbReference type="EMBL" id="KAJ4845716.1"/>
    </source>
</evidence>
<dbReference type="AlphaFoldDB" id="A0A9Q0JK99"/>
<name>A0A9Q0JK99_9ROSI</name>
<keyword evidence="3" id="KW-1185">Reference proteome</keyword>
<protein>
    <recommendedName>
        <fullName evidence="4">Calcium-binding protein 39</fullName>
    </recommendedName>
</protein>
<reference evidence="2" key="2">
    <citation type="journal article" date="2023" name="Plants (Basel)">
        <title>Annotation of the Turnera subulata (Passifloraceae) Draft Genome Reveals the S-Locus Evolved after the Divergence of Turneroideae from Passifloroideae in a Stepwise Manner.</title>
        <authorList>
            <person name="Henning P.M."/>
            <person name="Roalson E.H."/>
            <person name="Mir W."/>
            <person name="McCubbin A.G."/>
            <person name="Shore J.S."/>
        </authorList>
    </citation>
    <scope>NUCLEOTIDE SEQUENCE</scope>
    <source>
        <strain evidence="2">F60SS</strain>
    </source>
</reference>
<dbReference type="Proteomes" id="UP001141552">
    <property type="component" value="Unassembled WGS sequence"/>
</dbReference>
<proteinExistence type="inferred from homology"/>
<dbReference type="InterPro" id="IPR011989">
    <property type="entry name" value="ARM-like"/>
</dbReference>
<comment type="caution">
    <text evidence="2">The sequence shown here is derived from an EMBL/GenBank/DDBJ whole genome shotgun (WGS) entry which is preliminary data.</text>
</comment>